<evidence type="ECO:0000313" key="3">
    <source>
        <dbReference type="EMBL" id="PBK96989.1"/>
    </source>
</evidence>
<organism evidence="3 4">
    <name type="scientific">Armillaria gallica</name>
    <name type="common">Bulbous honey fungus</name>
    <name type="synonym">Armillaria bulbosa</name>
    <dbReference type="NCBI Taxonomy" id="47427"/>
    <lineage>
        <taxon>Eukaryota</taxon>
        <taxon>Fungi</taxon>
        <taxon>Dikarya</taxon>
        <taxon>Basidiomycota</taxon>
        <taxon>Agaricomycotina</taxon>
        <taxon>Agaricomycetes</taxon>
        <taxon>Agaricomycetidae</taxon>
        <taxon>Agaricales</taxon>
        <taxon>Marasmiineae</taxon>
        <taxon>Physalacriaceae</taxon>
        <taxon>Armillaria</taxon>
    </lineage>
</organism>
<proteinExistence type="predicted"/>
<evidence type="ECO:0000256" key="1">
    <source>
        <dbReference type="SAM" id="MobiDB-lite"/>
    </source>
</evidence>
<dbReference type="Proteomes" id="UP000217790">
    <property type="component" value="Unassembled WGS sequence"/>
</dbReference>
<dbReference type="AlphaFoldDB" id="A0A2H3DP26"/>
<keyword evidence="2" id="KW-0472">Membrane</keyword>
<dbReference type="OrthoDB" id="3043913at2759"/>
<dbReference type="OMA" id="HATGHTI"/>
<keyword evidence="2" id="KW-1133">Transmembrane helix</keyword>
<sequence length="420" mass="47355">MSTGYRIPDVLVCKPVVTLRPRGCQDTLRRARYKLNPLFWIKPYSLAATLRTVFAAIERIPPYCVDHYPKEYSSMRALTTVCGPPSRIFKKDNDRVILRLLRSLIFRSQKAKNFQYINFIFLCIVLSSSKCLAIVLAKDSSLLICLPATKLVQILPPPFIYQFATYRMPHATGHTIILIGNIDLPVPRTPAIMPRDVIATTFDDLDDEFELDEEEEVEVSDEENELDAGEGEGEDENVVEANYGALLAYYVSPILLAFLLWTDDIAFVASIYAQQGPRSDFFTKVVVHCEAVDLIHSSVNESQHLHRSVWVEIIRNADDSGAFSPVAIDSNDPYTIRLCYAVLGALLEPSRKDARRFPAANGIAGTFHTAIRQYLLTDMTNCMLENICCLCAPNQRLSLLRCGFSWSSSTFSSQGFHYRD</sequence>
<reference evidence="4" key="1">
    <citation type="journal article" date="2017" name="Nat. Ecol. Evol.">
        <title>Genome expansion and lineage-specific genetic innovations in the forest pathogenic fungi Armillaria.</title>
        <authorList>
            <person name="Sipos G."/>
            <person name="Prasanna A.N."/>
            <person name="Walter M.C."/>
            <person name="O'Connor E."/>
            <person name="Balint B."/>
            <person name="Krizsan K."/>
            <person name="Kiss B."/>
            <person name="Hess J."/>
            <person name="Varga T."/>
            <person name="Slot J."/>
            <person name="Riley R."/>
            <person name="Boka B."/>
            <person name="Rigling D."/>
            <person name="Barry K."/>
            <person name="Lee J."/>
            <person name="Mihaltcheva S."/>
            <person name="LaButti K."/>
            <person name="Lipzen A."/>
            <person name="Waldron R."/>
            <person name="Moloney N.M."/>
            <person name="Sperisen C."/>
            <person name="Kredics L."/>
            <person name="Vagvoelgyi C."/>
            <person name="Patrignani A."/>
            <person name="Fitzpatrick D."/>
            <person name="Nagy I."/>
            <person name="Doyle S."/>
            <person name="Anderson J.B."/>
            <person name="Grigoriev I.V."/>
            <person name="Gueldener U."/>
            <person name="Muensterkoetter M."/>
            <person name="Nagy L.G."/>
        </authorList>
    </citation>
    <scope>NUCLEOTIDE SEQUENCE [LARGE SCALE GENOMIC DNA]</scope>
    <source>
        <strain evidence="4">Ar21-2</strain>
    </source>
</reference>
<feature type="transmembrane region" description="Helical" evidence="2">
    <location>
        <begin position="116"/>
        <end position="137"/>
    </location>
</feature>
<feature type="region of interest" description="Disordered" evidence="1">
    <location>
        <begin position="213"/>
        <end position="234"/>
    </location>
</feature>
<protein>
    <submittedName>
        <fullName evidence="3">Uncharacterized protein</fullName>
    </submittedName>
</protein>
<name>A0A2H3DP26_ARMGA</name>
<evidence type="ECO:0000256" key="2">
    <source>
        <dbReference type="SAM" id="Phobius"/>
    </source>
</evidence>
<gene>
    <name evidence="3" type="ORF">ARMGADRAFT_1077107</name>
</gene>
<evidence type="ECO:0000313" key="4">
    <source>
        <dbReference type="Proteomes" id="UP000217790"/>
    </source>
</evidence>
<keyword evidence="4" id="KW-1185">Reference proteome</keyword>
<dbReference type="EMBL" id="KZ293650">
    <property type="protein sequence ID" value="PBK96989.1"/>
    <property type="molecule type" value="Genomic_DNA"/>
</dbReference>
<accession>A0A2H3DP26</accession>
<dbReference type="InParanoid" id="A0A2H3DP26"/>
<keyword evidence="2" id="KW-0812">Transmembrane</keyword>